<evidence type="ECO:0000256" key="1">
    <source>
        <dbReference type="ARBA" id="ARBA00009686"/>
    </source>
</evidence>
<dbReference type="AlphaFoldDB" id="A0AAI9WYF3"/>
<protein>
    <submittedName>
        <fullName evidence="4">PLP2</fullName>
    </submittedName>
</protein>
<proteinExistence type="inferred from homology"/>
<dbReference type="GO" id="GO:0006457">
    <property type="term" value="P:protein folding"/>
    <property type="evidence" value="ECO:0007669"/>
    <property type="project" value="TreeGrafter"/>
</dbReference>
<dbReference type="Proteomes" id="UP001202479">
    <property type="component" value="Unassembled WGS sequence"/>
</dbReference>
<feature type="domain" description="Phosducin" evidence="3">
    <location>
        <begin position="37"/>
        <end position="212"/>
    </location>
</feature>
<evidence type="ECO:0000259" key="3">
    <source>
        <dbReference type="Pfam" id="PF02114"/>
    </source>
</evidence>
<dbReference type="EMBL" id="JAHUZD010000041">
    <property type="protein sequence ID" value="KAI3405306.2"/>
    <property type="molecule type" value="Genomic_DNA"/>
</dbReference>
<dbReference type="Pfam" id="PF02114">
    <property type="entry name" value="Phosducin"/>
    <property type="match status" value="1"/>
</dbReference>
<comment type="caution">
    <text evidence="4">The sequence shown here is derived from an EMBL/GenBank/DDBJ whole genome shotgun (WGS) entry which is preliminary data.</text>
</comment>
<dbReference type="GeneID" id="73379494"/>
<dbReference type="InterPro" id="IPR024253">
    <property type="entry name" value="Phosducin_thioredoxin-like_dom"/>
</dbReference>
<gene>
    <name evidence="4" type="ORF">KGF56_001877</name>
</gene>
<comment type="similarity">
    <text evidence="1">Belongs to the phosducin family.</text>
</comment>
<organism evidence="4 5">
    <name type="scientific">Candida oxycetoniae</name>
    <dbReference type="NCBI Taxonomy" id="497107"/>
    <lineage>
        <taxon>Eukaryota</taxon>
        <taxon>Fungi</taxon>
        <taxon>Dikarya</taxon>
        <taxon>Ascomycota</taxon>
        <taxon>Saccharomycotina</taxon>
        <taxon>Pichiomycetes</taxon>
        <taxon>Debaryomycetaceae</taxon>
        <taxon>Candida/Lodderomyces clade</taxon>
        <taxon>Candida</taxon>
    </lineage>
</organism>
<dbReference type="PANTHER" id="PTHR45809:SF3">
    <property type="entry name" value="VIRAL IAP-ASSOCIATED FACTOR HOMOLOG"/>
    <property type="match status" value="1"/>
</dbReference>
<dbReference type="RefSeq" id="XP_049181051.1">
    <property type="nucleotide sequence ID" value="XM_049323047.1"/>
</dbReference>
<evidence type="ECO:0000313" key="5">
    <source>
        <dbReference type="Proteomes" id="UP001202479"/>
    </source>
</evidence>
<keyword evidence="5" id="KW-1185">Reference proteome</keyword>
<evidence type="ECO:0000313" key="4">
    <source>
        <dbReference type="EMBL" id="KAI3405306.2"/>
    </source>
</evidence>
<dbReference type="InterPro" id="IPR036249">
    <property type="entry name" value="Thioredoxin-like_sf"/>
</dbReference>
<accession>A0AAI9WYF3</accession>
<feature type="region of interest" description="Disordered" evidence="2">
    <location>
        <begin position="216"/>
        <end position="264"/>
    </location>
</feature>
<dbReference type="GO" id="GO:0005737">
    <property type="term" value="C:cytoplasm"/>
    <property type="evidence" value="ECO:0007669"/>
    <property type="project" value="TreeGrafter"/>
</dbReference>
<evidence type="ECO:0000256" key="2">
    <source>
        <dbReference type="SAM" id="MobiDB-lite"/>
    </source>
</evidence>
<reference evidence="4" key="1">
    <citation type="journal article" date="2022" name="DNA Res.">
        <title>Genome analysis of five recently described species of the CUG-Ser clade uncovers Candida theae as a new hybrid lineage with pathogenic potential in the Candida parapsilosis species complex.</title>
        <authorList>
            <person name="Mixao V."/>
            <person name="Del Olmo V."/>
            <person name="Hegedusova E."/>
            <person name="Saus E."/>
            <person name="Pryszcz L."/>
            <person name="Cillingova A."/>
            <person name="Nosek J."/>
            <person name="Gabaldon T."/>
        </authorList>
    </citation>
    <scope>NUCLEOTIDE SEQUENCE</scope>
    <source>
        <strain evidence="4">CBS 10844</strain>
    </source>
</reference>
<dbReference type="PANTHER" id="PTHR45809">
    <property type="entry name" value="VIRAL IAP-ASSOCIATED FACTOR HOMOLOG"/>
    <property type="match status" value="1"/>
</dbReference>
<name>A0AAI9WYF3_9ASCO</name>
<sequence length="264" mass="30389">MKIPVEVDLDEDTEWNDILRAHGVIPEKPPSPTEQLEEALEEAVRKQHETRLDNKDLEELDELEDQEDEEFLNYYKQKRMAELKKLAEKKKFGSVLPVDKKEYNEQVTNASKETYVIVHLSLQSSLQSRLLSSLMVQMAAIFPELKFCDISAQRCIENYPESNCPTLIIYHNAQVQKQFITLTQLGGNATTLNDLEKVLVDVGAVKESDKRLIINKQEEEDGGDGENGLQDARRLRFKRKPVREDTNTNTNTNINSDDIDDFYD</sequence>
<dbReference type="Gene3D" id="3.40.30.10">
    <property type="entry name" value="Glutaredoxin"/>
    <property type="match status" value="1"/>
</dbReference>
<feature type="compositionally biased region" description="Low complexity" evidence="2">
    <location>
        <begin position="247"/>
        <end position="256"/>
    </location>
</feature>
<dbReference type="InterPro" id="IPR051498">
    <property type="entry name" value="Phosducin-like_chap/apop_reg"/>
</dbReference>
<dbReference type="SUPFAM" id="SSF52833">
    <property type="entry name" value="Thioredoxin-like"/>
    <property type="match status" value="1"/>
</dbReference>